<name>A0A077LUS6_9MICO</name>
<evidence type="ECO:0000313" key="1">
    <source>
        <dbReference type="EMBL" id="CCH76462.1"/>
    </source>
</evidence>
<dbReference type="EMBL" id="CAJB01000035">
    <property type="protein sequence ID" value="CCH76462.1"/>
    <property type="molecule type" value="Genomic_DNA"/>
</dbReference>
<keyword evidence="2" id="KW-1185">Reference proteome</keyword>
<proteinExistence type="predicted"/>
<gene>
    <name evidence="1" type="ORF">BN12_130001</name>
</gene>
<protein>
    <submittedName>
        <fullName evidence="1">Uncharacterized protein</fullName>
    </submittedName>
</protein>
<reference evidence="1 2" key="1">
    <citation type="journal article" date="2013" name="ISME J.">
        <title>A metabolic model for members of the genus Tetrasphaera involved in enhanced biological phosphorus removal.</title>
        <authorList>
            <person name="Kristiansen R."/>
            <person name="Nguyen H.T.T."/>
            <person name="Saunders A.M."/>
            <person name="Nielsen J.L."/>
            <person name="Wimmer R."/>
            <person name="Le V.Q."/>
            <person name="McIlroy S.J."/>
            <person name="Petrovski S."/>
            <person name="Seviour R.J."/>
            <person name="Calteau A."/>
            <person name="Nielsen K.L."/>
            <person name="Nielsen P.H."/>
        </authorList>
    </citation>
    <scope>NUCLEOTIDE SEQUENCE [LARGE SCALE GENOMIC DNA]</scope>
    <source>
        <strain evidence="1 2">T1-X7</strain>
    </source>
</reference>
<sequence>MTAPAAALDAWLWQRADDAVVAWTGDPAARARLERVVRQPIT</sequence>
<organism evidence="1 2">
    <name type="scientific">Nostocoides japonicum T1-X7</name>
    <dbReference type="NCBI Taxonomy" id="1194083"/>
    <lineage>
        <taxon>Bacteria</taxon>
        <taxon>Bacillati</taxon>
        <taxon>Actinomycetota</taxon>
        <taxon>Actinomycetes</taxon>
        <taxon>Micrococcales</taxon>
        <taxon>Intrasporangiaceae</taxon>
        <taxon>Nostocoides</taxon>
    </lineage>
</organism>
<accession>A0A077LUS6</accession>
<dbReference type="Proteomes" id="UP000035721">
    <property type="component" value="Unassembled WGS sequence"/>
</dbReference>
<dbReference type="AlphaFoldDB" id="A0A077LUS6"/>
<evidence type="ECO:0000313" key="2">
    <source>
        <dbReference type="Proteomes" id="UP000035721"/>
    </source>
</evidence>
<comment type="caution">
    <text evidence="1">The sequence shown here is derived from an EMBL/GenBank/DDBJ whole genome shotgun (WGS) entry which is preliminary data.</text>
</comment>